<keyword evidence="2" id="KW-1133">Transmembrane helix</keyword>
<organism evidence="3 4">
    <name type="scientific">Bizionia echini</name>
    <dbReference type="NCBI Taxonomy" id="649333"/>
    <lineage>
        <taxon>Bacteria</taxon>
        <taxon>Pseudomonadati</taxon>
        <taxon>Bacteroidota</taxon>
        <taxon>Flavobacteriia</taxon>
        <taxon>Flavobacteriales</taxon>
        <taxon>Flavobacteriaceae</taxon>
        <taxon>Bizionia</taxon>
    </lineage>
</organism>
<dbReference type="Proteomes" id="UP000198705">
    <property type="component" value="Unassembled WGS sequence"/>
</dbReference>
<proteinExistence type="predicted"/>
<reference evidence="4" key="1">
    <citation type="submission" date="2016-10" db="EMBL/GenBank/DDBJ databases">
        <authorList>
            <person name="Varghese N."/>
            <person name="Submissions S."/>
        </authorList>
    </citation>
    <scope>NUCLEOTIDE SEQUENCE [LARGE SCALE GENOMIC DNA]</scope>
    <source>
        <strain evidence="4">DSM 23925</strain>
    </source>
</reference>
<sequence length="255" mass="28585">MVPNKFENNIKKTLEERQISPSSNAWNQLSNVLDEQDKKSSRKYIWLIGIAASVVGLLFIVNTFQPFKDIEKATKPTVVETTSKNKLKIDSTSKTLNAVANSEDENKNLINDLASDSLQKKQTIKRKNRAASRFAMVNKDKVSQSHTNSMQDFKNGSENERQTANTTPQNSILNNALTDVVDASDINLEVDALLKQATSKVSSVSGSDEKKYTINPKHLLEDVEMDLDKSFRDKVFETIKTNFTIVKTAVADRNN</sequence>
<accession>A0A1I4ZXU2</accession>
<evidence type="ECO:0000256" key="2">
    <source>
        <dbReference type="SAM" id="Phobius"/>
    </source>
</evidence>
<dbReference type="AlphaFoldDB" id="A0A1I4ZXU2"/>
<name>A0A1I4ZXU2_9FLAO</name>
<feature type="transmembrane region" description="Helical" evidence="2">
    <location>
        <begin position="44"/>
        <end position="64"/>
    </location>
</feature>
<feature type="compositionally biased region" description="Polar residues" evidence="1">
    <location>
        <begin position="144"/>
        <end position="154"/>
    </location>
</feature>
<dbReference type="EMBL" id="FOVN01000001">
    <property type="protein sequence ID" value="SFN54996.1"/>
    <property type="molecule type" value="Genomic_DNA"/>
</dbReference>
<protein>
    <submittedName>
        <fullName evidence="3">Uncharacterized protein</fullName>
    </submittedName>
</protein>
<keyword evidence="2" id="KW-0812">Transmembrane</keyword>
<evidence type="ECO:0000313" key="4">
    <source>
        <dbReference type="Proteomes" id="UP000198705"/>
    </source>
</evidence>
<keyword evidence="4" id="KW-1185">Reference proteome</keyword>
<dbReference type="STRING" id="649333.SAMN04487989_1011170"/>
<gene>
    <name evidence="3" type="ORF">SAMN04487989_1011170</name>
</gene>
<dbReference type="RefSeq" id="WP_092206660.1">
    <property type="nucleotide sequence ID" value="NZ_FOVN01000001.1"/>
</dbReference>
<evidence type="ECO:0000313" key="3">
    <source>
        <dbReference type="EMBL" id="SFN54996.1"/>
    </source>
</evidence>
<feature type="region of interest" description="Disordered" evidence="1">
    <location>
        <begin position="135"/>
        <end position="170"/>
    </location>
</feature>
<keyword evidence="2" id="KW-0472">Membrane</keyword>
<dbReference type="OrthoDB" id="1247025at2"/>
<evidence type="ECO:0000256" key="1">
    <source>
        <dbReference type="SAM" id="MobiDB-lite"/>
    </source>
</evidence>